<dbReference type="VEuPathDB" id="VectorBase:AALB014719"/>
<sequence length="40" mass="4498">MVGQDSSLISANMPILLTCTGTDRPARRDLSRRDRHRGLM</sequence>
<name>A0A182FYN4_ANOAL</name>
<dbReference type="EnsemblMetazoa" id="AALB014719-RA">
    <property type="protein sequence ID" value="AALB014719-PA"/>
    <property type="gene ID" value="AALB014719"/>
</dbReference>
<accession>A0A182FYN4</accession>
<dbReference type="AlphaFoldDB" id="A0A182FYN4"/>
<reference evidence="2 3" key="1">
    <citation type="journal article" date="2017" name="G3 (Bethesda)">
        <title>The Physical Genome Mapping of Anopheles albimanus Corrected Scaffold Misassemblies and Identified Interarm Rearrangements in Genus Anopheles.</title>
        <authorList>
            <person name="Artemov G.N."/>
            <person name="Peery A.N."/>
            <person name="Jiang X."/>
            <person name="Tu Z."/>
            <person name="Stegniy V.N."/>
            <person name="Sharakhova M.V."/>
            <person name="Sharakhov I.V."/>
        </authorList>
    </citation>
    <scope>NUCLEOTIDE SEQUENCE [LARGE SCALE GENOMIC DNA]</scope>
    <source>
        <strain evidence="2 3">ALBI9_A</strain>
    </source>
</reference>
<dbReference type="Proteomes" id="UP000069272">
    <property type="component" value="Chromosome 3R"/>
</dbReference>
<evidence type="ECO:0000313" key="2">
    <source>
        <dbReference type="EnsemblMetazoa" id="AALB014719-PA"/>
    </source>
</evidence>
<evidence type="ECO:0000313" key="3">
    <source>
        <dbReference type="Proteomes" id="UP000069272"/>
    </source>
</evidence>
<evidence type="ECO:0000256" key="1">
    <source>
        <dbReference type="SAM" id="MobiDB-lite"/>
    </source>
</evidence>
<proteinExistence type="predicted"/>
<protein>
    <submittedName>
        <fullName evidence="2">Uncharacterized protein</fullName>
    </submittedName>
</protein>
<reference evidence="2" key="2">
    <citation type="submission" date="2022-08" db="UniProtKB">
        <authorList>
            <consortium name="EnsemblMetazoa"/>
        </authorList>
    </citation>
    <scope>IDENTIFICATION</scope>
    <source>
        <strain evidence="2">STECLA/ALBI9_A</strain>
    </source>
</reference>
<organism evidence="2 3">
    <name type="scientific">Anopheles albimanus</name>
    <name type="common">New world malaria mosquito</name>
    <dbReference type="NCBI Taxonomy" id="7167"/>
    <lineage>
        <taxon>Eukaryota</taxon>
        <taxon>Metazoa</taxon>
        <taxon>Ecdysozoa</taxon>
        <taxon>Arthropoda</taxon>
        <taxon>Hexapoda</taxon>
        <taxon>Insecta</taxon>
        <taxon>Pterygota</taxon>
        <taxon>Neoptera</taxon>
        <taxon>Endopterygota</taxon>
        <taxon>Diptera</taxon>
        <taxon>Nematocera</taxon>
        <taxon>Culicoidea</taxon>
        <taxon>Culicidae</taxon>
        <taxon>Anophelinae</taxon>
        <taxon>Anopheles</taxon>
    </lineage>
</organism>
<feature type="region of interest" description="Disordered" evidence="1">
    <location>
        <begin position="20"/>
        <end position="40"/>
    </location>
</feature>
<keyword evidence="3" id="KW-1185">Reference proteome</keyword>